<organism evidence="2 3">
    <name type="scientific">Nakaseomyces bracarensis</name>
    <dbReference type="NCBI Taxonomy" id="273131"/>
    <lineage>
        <taxon>Eukaryota</taxon>
        <taxon>Fungi</taxon>
        <taxon>Dikarya</taxon>
        <taxon>Ascomycota</taxon>
        <taxon>Saccharomycotina</taxon>
        <taxon>Saccharomycetes</taxon>
        <taxon>Saccharomycetales</taxon>
        <taxon>Saccharomycetaceae</taxon>
        <taxon>Nakaseomyces</taxon>
    </lineage>
</organism>
<feature type="compositionally biased region" description="Low complexity" evidence="1">
    <location>
        <begin position="265"/>
        <end position="275"/>
    </location>
</feature>
<reference evidence="2 3" key="1">
    <citation type="submission" date="2024-05" db="EMBL/GenBank/DDBJ databases">
        <title>Long read based assembly of the Candida bracarensis genome reveals expanded adhesin content.</title>
        <authorList>
            <person name="Marcet-Houben M."/>
            <person name="Ksiezopolska E."/>
            <person name="Gabaldon T."/>
        </authorList>
    </citation>
    <scope>NUCLEOTIDE SEQUENCE [LARGE SCALE GENOMIC DNA]</scope>
    <source>
        <strain evidence="2 3">CBM6</strain>
    </source>
</reference>
<feature type="compositionally biased region" description="Polar residues" evidence="1">
    <location>
        <begin position="241"/>
        <end position="264"/>
    </location>
</feature>
<dbReference type="Proteomes" id="UP001623330">
    <property type="component" value="Unassembled WGS sequence"/>
</dbReference>
<gene>
    <name evidence="2" type="ORF">RNJ44_01026</name>
</gene>
<evidence type="ECO:0000313" key="2">
    <source>
        <dbReference type="EMBL" id="KAL3230577.1"/>
    </source>
</evidence>
<protein>
    <submittedName>
        <fullName evidence="2">IME2-dependent-signaling protein</fullName>
    </submittedName>
</protein>
<dbReference type="EMBL" id="JBEVYD010000009">
    <property type="protein sequence ID" value="KAL3230577.1"/>
    <property type="molecule type" value="Genomic_DNA"/>
</dbReference>
<dbReference type="PANTHER" id="PTHR11183">
    <property type="entry name" value="GLYCOGENIN SUBFAMILY MEMBER"/>
    <property type="match status" value="1"/>
</dbReference>
<dbReference type="InterPro" id="IPR050587">
    <property type="entry name" value="GNT1/Glycosyltrans_8"/>
</dbReference>
<dbReference type="InterPro" id="IPR029044">
    <property type="entry name" value="Nucleotide-diphossugar_trans"/>
</dbReference>
<name>A0ABR4NQU0_9SACH</name>
<feature type="region of interest" description="Disordered" evidence="1">
    <location>
        <begin position="241"/>
        <end position="278"/>
    </location>
</feature>
<sequence length="536" mass="60127">MMDFQDGFSGELDAALRKSWSESQRDVSNDDEVEDFFKNGGRMGNALGGLMNSPIGTPSNVSQYEMDLDVETDTEVTEAATRDSTAASTNTSTNASTKNSGETPLFNENVGSIIVTHALDSRHSPSPHSSTTDTKTASQQGDGRAQHPTTSHRESFNKSEELRHDQNSDYQIFKHHYSMPDNKKESVTNILNDLNLGSEQEEKADPGIVPLRKRSSNSMSTARRSSVQDIQWMRQLLNPRSSFSGTSVNEPVLTTNKSGSIETNSSLASASTSSSDHPPNKCWVTVIDRDEIIPAIVVLHRTLRSSNSKYDLVVLHPYTFDPSELHRRGITSTISFSECVATDLNDPALQLNSEQETRTIIANWNKLSVFLSLVGHYDLVCYISPSCMVLQNIDDLLDSQEIFDEIDNEMCVLLTNQDSTKKDEKDPQIIMLKPNKEVAMCIREFFTVYSNSAQERKNKLMKLKDLDVLKELFGDTWGYISTDSYCKTIQHDEAFPRGNSMIRIIDFKNLAPWDHLHNTIVNDDTLCARWFSTFKS</sequence>
<comment type="caution">
    <text evidence="2">The sequence shown here is derived from an EMBL/GenBank/DDBJ whole genome shotgun (WGS) entry which is preliminary data.</text>
</comment>
<evidence type="ECO:0000256" key="1">
    <source>
        <dbReference type="SAM" id="MobiDB-lite"/>
    </source>
</evidence>
<accession>A0ABR4NQU0</accession>
<feature type="region of interest" description="Disordered" evidence="1">
    <location>
        <begin position="120"/>
        <end position="164"/>
    </location>
</feature>
<feature type="compositionally biased region" description="Basic and acidic residues" evidence="1">
    <location>
        <begin position="151"/>
        <end position="164"/>
    </location>
</feature>
<dbReference type="Gene3D" id="3.90.550.10">
    <property type="entry name" value="Spore Coat Polysaccharide Biosynthesis Protein SpsA, Chain A"/>
    <property type="match status" value="1"/>
</dbReference>
<proteinExistence type="predicted"/>
<evidence type="ECO:0000313" key="3">
    <source>
        <dbReference type="Proteomes" id="UP001623330"/>
    </source>
</evidence>
<feature type="region of interest" description="Disordered" evidence="1">
    <location>
        <begin position="72"/>
        <end position="106"/>
    </location>
</feature>
<feature type="compositionally biased region" description="Low complexity" evidence="1">
    <location>
        <begin position="77"/>
        <end position="100"/>
    </location>
</feature>
<dbReference type="SUPFAM" id="SSF53448">
    <property type="entry name" value="Nucleotide-diphospho-sugar transferases"/>
    <property type="match status" value="1"/>
</dbReference>
<feature type="compositionally biased region" description="Low complexity" evidence="1">
    <location>
        <begin position="124"/>
        <end position="133"/>
    </location>
</feature>
<keyword evidence="3" id="KW-1185">Reference proteome</keyword>